<protein>
    <submittedName>
        <fullName evidence="1">Uncharacterized protein</fullName>
    </submittedName>
</protein>
<accession>A0A2A2EEL1</accession>
<name>A0A2A2EEL1_9BIFI</name>
<dbReference type="EMBL" id="MVOG01000038">
    <property type="protein sequence ID" value="PAU67639.1"/>
    <property type="molecule type" value="Genomic_DNA"/>
</dbReference>
<keyword evidence="2" id="KW-1185">Reference proteome</keyword>
<organism evidence="1 2">
    <name type="scientific">Bifidobacterium italicum</name>
    <dbReference type="NCBI Taxonomy" id="1960968"/>
    <lineage>
        <taxon>Bacteria</taxon>
        <taxon>Bacillati</taxon>
        <taxon>Actinomycetota</taxon>
        <taxon>Actinomycetes</taxon>
        <taxon>Bifidobacteriales</taxon>
        <taxon>Bifidobacteriaceae</taxon>
        <taxon>Bifidobacterium</taxon>
    </lineage>
</organism>
<dbReference type="AlphaFoldDB" id="A0A2A2EEL1"/>
<evidence type="ECO:0000313" key="2">
    <source>
        <dbReference type="Proteomes" id="UP000217986"/>
    </source>
</evidence>
<dbReference type="Proteomes" id="UP000217986">
    <property type="component" value="Unassembled WGS sequence"/>
</dbReference>
<gene>
    <name evidence="1" type="ORF">B1400_1611</name>
</gene>
<reference evidence="1 2" key="1">
    <citation type="journal article" date="2017" name="ISME J.">
        <title>Unveiling bifidobacterial biogeography across the mammalian branch of the tree of life.</title>
        <authorList>
            <person name="Milani C."/>
            <person name="Mangifesta M."/>
            <person name="Mancabelli L."/>
            <person name="Lugli G.A."/>
            <person name="James K."/>
            <person name="Duranti S."/>
            <person name="Turroni F."/>
            <person name="Ferrario C."/>
            <person name="Ossiprandi M.C."/>
            <person name="van Sinderen D."/>
            <person name="Ventura M."/>
        </authorList>
    </citation>
    <scope>NUCLEOTIDE SEQUENCE [LARGE SCALE GENOMIC DNA]</scope>
    <source>
        <strain evidence="1 2">70</strain>
    </source>
</reference>
<evidence type="ECO:0000313" key="1">
    <source>
        <dbReference type="EMBL" id="PAU67639.1"/>
    </source>
</evidence>
<proteinExistence type="predicted"/>
<comment type="caution">
    <text evidence="1">The sequence shown here is derived from an EMBL/GenBank/DDBJ whole genome shotgun (WGS) entry which is preliminary data.</text>
</comment>
<sequence length="233" mass="25400">MAGYAGLPSSGGVDGTRWFLTRAERSLMQWAVLDGEGQVLVQKLAEPMPTEADLGSLYVQLEVMDDAELIDRFAARVDGYVPSDVLLFVYDVCRPQVRWLLPRLPYADAELARRRDGFGMEAASVERRARLLNDAGVSCLLACGCMEPSERVCRMLIGVVNDDGHVGDDAVAVLREMWLGLVSAVDPADRGMAYLYSGAVALALVDALSPLAQVERGGARAYPDARQFLFERG</sequence>